<evidence type="ECO:0000256" key="1">
    <source>
        <dbReference type="SAM" id="SignalP"/>
    </source>
</evidence>
<feature type="signal peptide" evidence="1">
    <location>
        <begin position="1"/>
        <end position="21"/>
    </location>
</feature>
<keyword evidence="1" id="KW-0732">Signal</keyword>
<dbReference type="KEGG" id="trb:HB776_12640"/>
<name>A0A7G6TYZ7_9BRAD</name>
<protein>
    <submittedName>
        <fullName evidence="2">Uncharacterized protein</fullName>
    </submittedName>
</protein>
<dbReference type="EMBL" id="CP050292">
    <property type="protein sequence ID" value="QND71979.1"/>
    <property type="molecule type" value="Genomic_DNA"/>
</dbReference>
<gene>
    <name evidence="2" type="ORF">HB776_12640</name>
</gene>
<dbReference type="NCBIfam" id="NF047414">
    <property type="entry name" value="BRANT_His_rich"/>
    <property type="match status" value="1"/>
</dbReference>
<evidence type="ECO:0000313" key="3">
    <source>
        <dbReference type="Proteomes" id="UP000515291"/>
    </source>
</evidence>
<dbReference type="AlphaFoldDB" id="A0A7G6TYZ7"/>
<sequence>MLKKISTALIVVSMLAAPAMAAGIAKTTPAPITKPVTSADNKVQAKPGVLNANAKMVRHHHRHARPHHRFHKKMSVHKVHKHTAIQTTVAHKRG</sequence>
<organism evidence="2 3">
    <name type="scientific">Tardiphaga robiniae</name>
    <dbReference type="NCBI Taxonomy" id="943830"/>
    <lineage>
        <taxon>Bacteria</taxon>
        <taxon>Pseudomonadati</taxon>
        <taxon>Pseudomonadota</taxon>
        <taxon>Alphaproteobacteria</taxon>
        <taxon>Hyphomicrobiales</taxon>
        <taxon>Nitrobacteraceae</taxon>
        <taxon>Tardiphaga</taxon>
    </lineage>
</organism>
<dbReference type="Proteomes" id="UP000515291">
    <property type="component" value="Chromosome"/>
</dbReference>
<accession>A0A7G6TYZ7</accession>
<evidence type="ECO:0000313" key="2">
    <source>
        <dbReference type="EMBL" id="QND71979.1"/>
    </source>
</evidence>
<proteinExistence type="predicted"/>
<dbReference type="InterPro" id="IPR058098">
    <property type="entry name" value="BRANT-like"/>
</dbReference>
<feature type="chain" id="PRO_5028921380" evidence="1">
    <location>
        <begin position="22"/>
        <end position="94"/>
    </location>
</feature>
<reference evidence="3" key="1">
    <citation type="journal article" date="2020" name="Mol. Plant Microbe">
        <title>Rhizobial microsymbionts of the narrowly endemic Oxytropis species growing in Kamchatka are characterized by significant genetic diversity and possess a set of genes that are associated with T3SS and T6SS secretion systems and can affect the development of symbiosis.</title>
        <authorList>
            <person name="Safronova V."/>
            <person name="Guro P."/>
            <person name="Sazanova A."/>
            <person name="Kuznetsova I."/>
            <person name="Belimov A."/>
            <person name="Yakubov V."/>
            <person name="Chirak E."/>
            <person name="Afonin A."/>
            <person name="Gogolev Y."/>
            <person name="Andronov E."/>
            <person name="Tikhonovich I."/>
        </authorList>
    </citation>
    <scope>NUCLEOTIDE SEQUENCE [LARGE SCALE GENOMIC DNA]</scope>
    <source>
        <strain evidence="3">581</strain>
    </source>
</reference>
<dbReference type="RefSeq" id="WP_093762066.1">
    <property type="nucleotide sequence ID" value="NZ_CP050292.1"/>
</dbReference>